<proteinExistence type="predicted"/>
<gene>
    <name evidence="1" type="ORF">CR513_12993</name>
</gene>
<comment type="caution">
    <text evidence="1">The sequence shown here is derived from an EMBL/GenBank/DDBJ whole genome shotgun (WGS) entry which is preliminary data.</text>
</comment>
<name>A0A371HKY5_MUCPR</name>
<organism evidence="1 2">
    <name type="scientific">Mucuna pruriens</name>
    <name type="common">Velvet bean</name>
    <name type="synonym">Dolichos pruriens</name>
    <dbReference type="NCBI Taxonomy" id="157652"/>
    <lineage>
        <taxon>Eukaryota</taxon>
        <taxon>Viridiplantae</taxon>
        <taxon>Streptophyta</taxon>
        <taxon>Embryophyta</taxon>
        <taxon>Tracheophyta</taxon>
        <taxon>Spermatophyta</taxon>
        <taxon>Magnoliopsida</taxon>
        <taxon>eudicotyledons</taxon>
        <taxon>Gunneridae</taxon>
        <taxon>Pentapetalae</taxon>
        <taxon>rosids</taxon>
        <taxon>fabids</taxon>
        <taxon>Fabales</taxon>
        <taxon>Fabaceae</taxon>
        <taxon>Papilionoideae</taxon>
        <taxon>50 kb inversion clade</taxon>
        <taxon>NPAAA clade</taxon>
        <taxon>indigoferoid/millettioid clade</taxon>
        <taxon>Phaseoleae</taxon>
        <taxon>Mucuna</taxon>
    </lineage>
</organism>
<reference evidence="1" key="1">
    <citation type="submission" date="2018-05" db="EMBL/GenBank/DDBJ databases">
        <title>Draft genome of Mucuna pruriens seed.</title>
        <authorList>
            <person name="Nnadi N.E."/>
            <person name="Vos R."/>
            <person name="Hasami M.H."/>
            <person name="Devisetty U.K."/>
            <person name="Aguiy J.C."/>
        </authorList>
    </citation>
    <scope>NUCLEOTIDE SEQUENCE [LARGE SCALE GENOMIC DNA]</scope>
    <source>
        <strain evidence="1">JCA_2017</strain>
    </source>
</reference>
<dbReference type="EMBL" id="QJKJ01002300">
    <property type="protein sequence ID" value="RDY03448.1"/>
    <property type="molecule type" value="Genomic_DNA"/>
</dbReference>
<evidence type="ECO:0000313" key="2">
    <source>
        <dbReference type="Proteomes" id="UP000257109"/>
    </source>
</evidence>
<sequence length="69" mass="8423">MPPYWIVFGKACHLSVEIKHRAYWENSKIYKQKVKQFHDQQILRKEFRVGQKVFLFNSRLKLITSKLRS</sequence>
<feature type="non-terminal residue" evidence="1">
    <location>
        <position position="1"/>
    </location>
</feature>
<dbReference type="AlphaFoldDB" id="A0A371HKY5"/>
<protein>
    <submittedName>
        <fullName evidence="1">Uncharacterized protein</fullName>
    </submittedName>
</protein>
<keyword evidence="2" id="KW-1185">Reference proteome</keyword>
<dbReference type="Proteomes" id="UP000257109">
    <property type="component" value="Unassembled WGS sequence"/>
</dbReference>
<dbReference type="OrthoDB" id="1723222at2759"/>
<accession>A0A371HKY5</accession>
<evidence type="ECO:0000313" key="1">
    <source>
        <dbReference type="EMBL" id="RDY03448.1"/>
    </source>
</evidence>